<organism evidence="9 10">
    <name type="scientific">Palleronia sediminis</name>
    <dbReference type="NCBI Taxonomy" id="2547833"/>
    <lineage>
        <taxon>Bacteria</taxon>
        <taxon>Pseudomonadati</taxon>
        <taxon>Pseudomonadota</taxon>
        <taxon>Alphaproteobacteria</taxon>
        <taxon>Rhodobacterales</taxon>
        <taxon>Roseobacteraceae</taxon>
        <taxon>Palleronia</taxon>
    </lineage>
</organism>
<keyword evidence="10" id="KW-1185">Reference proteome</keyword>
<comment type="similarity">
    <text evidence="7">Belongs to the MsrQ family.</text>
</comment>
<evidence type="ECO:0000256" key="3">
    <source>
        <dbReference type="ARBA" id="ARBA00022692"/>
    </source>
</evidence>
<comment type="subunit">
    <text evidence="7">Heterodimer of a catalytic subunit (MsrP) and a heme-binding subunit (MsrQ).</text>
</comment>
<keyword evidence="7" id="KW-0349">Heme</keyword>
<dbReference type="InterPro" id="IPR013130">
    <property type="entry name" value="Fe3_Rdtase_TM_dom"/>
</dbReference>
<dbReference type="OrthoDB" id="9788328at2"/>
<evidence type="ECO:0000256" key="6">
    <source>
        <dbReference type="ARBA" id="ARBA00023136"/>
    </source>
</evidence>
<comment type="cofactor">
    <cofactor evidence="7">
        <name>FMN</name>
        <dbReference type="ChEBI" id="CHEBI:58210"/>
    </cofactor>
    <text evidence="7">Binds 1 FMN per subunit.</text>
</comment>
<dbReference type="Proteomes" id="UP000295701">
    <property type="component" value="Unassembled WGS sequence"/>
</dbReference>
<evidence type="ECO:0000313" key="9">
    <source>
        <dbReference type="EMBL" id="TDL75206.1"/>
    </source>
</evidence>
<protein>
    <recommendedName>
        <fullName evidence="7">Protein-methionine-sulfoxide reductase heme-binding subunit MsrQ</fullName>
    </recommendedName>
    <alternativeName>
        <fullName evidence="7">Flavocytochrome MsrQ</fullName>
    </alternativeName>
</protein>
<sequence>MTAAQRVNVWVRKVPSWAVYILGAMIPVWYFWLAVSGQMGVEPINALERALGLLAMQTLVVVLAVTPLRRWTGISLVSHRRALGLLAFFYVCCHLAVWLLLDVQDPGRAWADIVKRPYITIGMAGFVLLLPLAATSNDRALRKLGPVRWRRVHTLTYVICVLGAVHYVMVQKVWEIEPLVYLALVLALVATRLPRLRRRAAA</sequence>
<dbReference type="EMBL" id="SNAA01000021">
    <property type="protein sequence ID" value="TDL75206.1"/>
    <property type="molecule type" value="Genomic_DNA"/>
</dbReference>
<keyword evidence="7" id="KW-0249">Electron transport</keyword>
<feature type="transmembrane region" description="Helical" evidence="7">
    <location>
        <begin position="14"/>
        <end position="32"/>
    </location>
</feature>
<comment type="subcellular location">
    <subcellularLocation>
        <location evidence="7">Cell membrane</location>
        <topology evidence="7">Multi-pass membrane protein</topology>
    </subcellularLocation>
    <subcellularLocation>
        <location evidence="1">Membrane</location>
        <topology evidence="1">Multi-pass membrane protein</topology>
    </subcellularLocation>
</comment>
<comment type="caution">
    <text evidence="9">The sequence shown here is derived from an EMBL/GenBank/DDBJ whole genome shotgun (WGS) entry which is preliminary data.</text>
</comment>
<keyword evidence="6 7" id="KW-0472">Membrane</keyword>
<dbReference type="Pfam" id="PF01794">
    <property type="entry name" value="Ferric_reduct"/>
    <property type="match status" value="1"/>
</dbReference>
<dbReference type="RefSeq" id="WP_133397900.1">
    <property type="nucleotide sequence ID" value="NZ_SNAA01000021.1"/>
</dbReference>
<keyword evidence="5 7" id="KW-0408">Iron</keyword>
<reference evidence="9 10" key="1">
    <citation type="submission" date="2019-03" db="EMBL/GenBank/DDBJ databases">
        <title>Primorskyibacter sp. SS33 isolated from sediments.</title>
        <authorList>
            <person name="Xunke S."/>
        </authorList>
    </citation>
    <scope>NUCLEOTIDE SEQUENCE [LARGE SCALE GENOMIC DNA]</scope>
    <source>
        <strain evidence="9 10">SS33</strain>
    </source>
</reference>
<name>A0A4R6A2G8_9RHOB</name>
<feature type="transmembrane region" description="Helical" evidence="7">
    <location>
        <begin position="52"/>
        <end position="71"/>
    </location>
</feature>
<keyword evidence="3 7" id="KW-0812">Transmembrane</keyword>
<keyword evidence="7" id="KW-1003">Cell membrane</keyword>
<evidence type="ECO:0000256" key="7">
    <source>
        <dbReference type="HAMAP-Rule" id="MF_01207"/>
    </source>
</evidence>
<accession>A0A4R6A2G8</accession>
<dbReference type="GO" id="GO:0016679">
    <property type="term" value="F:oxidoreductase activity, acting on diphenols and related substances as donors"/>
    <property type="evidence" value="ECO:0007669"/>
    <property type="project" value="TreeGrafter"/>
</dbReference>
<feature type="transmembrane region" description="Helical" evidence="7">
    <location>
        <begin position="113"/>
        <end position="133"/>
    </location>
</feature>
<feature type="transmembrane region" description="Helical" evidence="7">
    <location>
        <begin position="83"/>
        <end position="101"/>
    </location>
</feature>
<dbReference type="GO" id="GO:0020037">
    <property type="term" value="F:heme binding"/>
    <property type="evidence" value="ECO:0007669"/>
    <property type="project" value="UniProtKB-UniRule"/>
</dbReference>
<feature type="transmembrane region" description="Helical" evidence="7">
    <location>
        <begin position="176"/>
        <end position="193"/>
    </location>
</feature>
<dbReference type="GO" id="GO:0030091">
    <property type="term" value="P:protein repair"/>
    <property type="evidence" value="ECO:0007669"/>
    <property type="project" value="UniProtKB-UniRule"/>
</dbReference>
<keyword evidence="7" id="KW-0288">FMN</keyword>
<keyword evidence="2 7" id="KW-0813">Transport</keyword>
<evidence type="ECO:0000256" key="4">
    <source>
        <dbReference type="ARBA" id="ARBA00022989"/>
    </source>
</evidence>
<dbReference type="GO" id="GO:0010181">
    <property type="term" value="F:FMN binding"/>
    <property type="evidence" value="ECO:0007669"/>
    <property type="project" value="UniProtKB-UniRule"/>
</dbReference>
<dbReference type="AlphaFoldDB" id="A0A4R6A2G8"/>
<dbReference type="NCBIfam" id="NF003833">
    <property type="entry name" value="PRK05419.1-5"/>
    <property type="match status" value="1"/>
</dbReference>
<feature type="domain" description="Ferric oxidoreductase" evidence="8">
    <location>
        <begin position="52"/>
        <end position="163"/>
    </location>
</feature>
<evidence type="ECO:0000313" key="10">
    <source>
        <dbReference type="Proteomes" id="UP000295701"/>
    </source>
</evidence>
<evidence type="ECO:0000256" key="5">
    <source>
        <dbReference type="ARBA" id="ARBA00023004"/>
    </source>
</evidence>
<proteinExistence type="inferred from homology"/>
<keyword evidence="7" id="KW-0479">Metal-binding</keyword>
<keyword evidence="4 7" id="KW-1133">Transmembrane helix</keyword>
<evidence type="ECO:0000256" key="1">
    <source>
        <dbReference type="ARBA" id="ARBA00004141"/>
    </source>
</evidence>
<dbReference type="GO" id="GO:0005886">
    <property type="term" value="C:plasma membrane"/>
    <property type="evidence" value="ECO:0007669"/>
    <property type="project" value="UniProtKB-SubCell"/>
</dbReference>
<comment type="function">
    <text evidence="7">Part of the MsrPQ system that repairs oxidized periplasmic proteins containing methionine sulfoxide residues (Met-O), using respiratory chain electrons. Thus protects these proteins from oxidative-stress damage caused by reactive species of oxygen and chlorine generated by the host defense mechanisms. MsrPQ is essential for the maintenance of envelope integrity under bleach stress, rescuing a wide series of structurally unrelated periplasmic proteins from methionine oxidation. MsrQ provides electrons for reduction to the reductase catalytic subunit MsrP, using the quinone pool of the respiratory chain.</text>
</comment>
<evidence type="ECO:0000256" key="2">
    <source>
        <dbReference type="ARBA" id="ARBA00022448"/>
    </source>
</evidence>
<keyword evidence="7" id="KW-0285">Flavoprotein</keyword>
<evidence type="ECO:0000259" key="8">
    <source>
        <dbReference type="Pfam" id="PF01794"/>
    </source>
</evidence>
<dbReference type="GO" id="GO:0046872">
    <property type="term" value="F:metal ion binding"/>
    <property type="evidence" value="ECO:0007669"/>
    <property type="project" value="UniProtKB-KW"/>
</dbReference>
<dbReference type="GO" id="GO:0009055">
    <property type="term" value="F:electron transfer activity"/>
    <property type="evidence" value="ECO:0007669"/>
    <property type="project" value="UniProtKB-UniRule"/>
</dbReference>
<gene>
    <name evidence="7 9" type="primary">msrQ</name>
    <name evidence="9" type="ORF">E2L08_14930</name>
</gene>
<dbReference type="HAMAP" id="MF_01207">
    <property type="entry name" value="MsrQ"/>
    <property type="match status" value="1"/>
</dbReference>
<dbReference type="InterPro" id="IPR022837">
    <property type="entry name" value="MsrQ-like"/>
</dbReference>
<comment type="cofactor">
    <cofactor evidence="7">
        <name>heme b</name>
        <dbReference type="ChEBI" id="CHEBI:60344"/>
    </cofactor>
    <text evidence="7">Binds 1 heme b (iron(II)-protoporphyrin IX) group per subunit.</text>
</comment>
<dbReference type="PANTHER" id="PTHR36964:SF1">
    <property type="entry name" value="PROTEIN-METHIONINE-SULFOXIDE REDUCTASE HEME-BINDING SUBUNIT MSRQ"/>
    <property type="match status" value="1"/>
</dbReference>
<feature type="transmembrane region" description="Helical" evidence="7">
    <location>
        <begin position="154"/>
        <end position="170"/>
    </location>
</feature>
<dbReference type="PANTHER" id="PTHR36964">
    <property type="entry name" value="PROTEIN-METHIONINE-SULFOXIDE REDUCTASE HEME-BINDING SUBUNIT MSRQ"/>
    <property type="match status" value="1"/>
</dbReference>